<name>A0A1H8RRU0_9EURY</name>
<dbReference type="RefSeq" id="WP_089823413.1">
    <property type="nucleotide sequence ID" value="NZ_FODV01000004.1"/>
</dbReference>
<reference evidence="3" key="1">
    <citation type="submission" date="2016-10" db="EMBL/GenBank/DDBJ databases">
        <authorList>
            <person name="Varghese N."/>
            <person name="Submissions S."/>
        </authorList>
    </citation>
    <scope>NUCLEOTIDE SEQUENCE [LARGE SCALE GENOMIC DNA]</scope>
    <source>
        <strain evidence="3">CGMCC 1.10121</strain>
    </source>
</reference>
<dbReference type="PANTHER" id="PTHR43434">
    <property type="entry name" value="PHOSPHOGLYCOLATE PHOSPHATASE"/>
    <property type="match status" value="1"/>
</dbReference>
<evidence type="ECO:0000313" key="2">
    <source>
        <dbReference type="EMBL" id="SEO69065.1"/>
    </source>
</evidence>
<dbReference type="Proteomes" id="UP000199126">
    <property type="component" value="Unassembled WGS sequence"/>
</dbReference>
<dbReference type="SFLD" id="SFLDG01129">
    <property type="entry name" value="C1.5:_HAD__Beta-PGM__Phosphata"/>
    <property type="match status" value="1"/>
</dbReference>
<organism evidence="2 3">
    <name type="scientific">Halogranum amylolyticum</name>
    <dbReference type="NCBI Taxonomy" id="660520"/>
    <lineage>
        <taxon>Archaea</taxon>
        <taxon>Methanobacteriati</taxon>
        <taxon>Methanobacteriota</taxon>
        <taxon>Stenosarchaea group</taxon>
        <taxon>Halobacteria</taxon>
        <taxon>Halobacteriales</taxon>
        <taxon>Haloferacaceae</taxon>
    </lineage>
</organism>
<dbReference type="AlphaFoldDB" id="A0A1H8RRU0"/>
<proteinExistence type="inferred from homology"/>
<dbReference type="EMBL" id="FODV01000004">
    <property type="protein sequence ID" value="SEO69065.1"/>
    <property type="molecule type" value="Genomic_DNA"/>
</dbReference>
<protein>
    <submittedName>
        <fullName evidence="2">Haloacid dehalogenase superfamily, subfamily IA, variant 1 with third motif having Dx(3-4)D or Dx(3-4)E</fullName>
    </submittedName>
</protein>
<dbReference type="Gene3D" id="3.40.50.1000">
    <property type="entry name" value="HAD superfamily/HAD-like"/>
    <property type="match status" value="1"/>
</dbReference>
<dbReference type="InterPro" id="IPR036412">
    <property type="entry name" value="HAD-like_sf"/>
</dbReference>
<evidence type="ECO:0000313" key="3">
    <source>
        <dbReference type="Proteomes" id="UP000199126"/>
    </source>
</evidence>
<dbReference type="GO" id="GO:0008967">
    <property type="term" value="F:phosphoglycolate phosphatase activity"/>
    <property type="evidence" value="ECO:0007669"/>
    <property type="project" value="TreeGrafter"/>
</dbReference>
<keyword evidence="3" id="KW-1185">Reference proteome</keyword>
<comment type="similarity">
    <text evidence="1">Belongs to the HAD-like hydrolase superfamily.</text>
</comment>
<dbReference type="GO" id="GO:0006281">
    <property type="term" value="P:DNA repair"/>
    <property type="evidence" value="ECO:0007669"/>
    <property type="project" value="TreeGrafter"/>
</dbReference>
<dbReference type="InterPro" id="IPR050155">
    <property type="entry name" value="HAD-like_hydrolase_sf"/>
</dbReference>
<dbReference type="InterPro" id="IPR006439">
    <property type="entry name" value="HAD-SF_hydro_IA"/>
</dbReference>
<dbReference type="InterPro" id="IPR023214">
    <property type="entry name" value="HAD_sf"/>
</dbReference>
<dbReference type="OrthoDB" id="115864at2157"/>
<accession>A0A1H8RRU0</accession>
<dbReference type="NCBIfam" id="TIGR01549">
    <property type="entry name" value="HAD-SF-IA-v1"/>
    <property type="match status" value="1"/>
</dbReference>
<sequence length="219" mass="24631">MTAYDAVLFDSDGVLVEPPARRTQLEAAAAAFRAVGVDDVDRTHLVDVVSGMTTARLEEICLAYDLDVAEFWDARERHDERSQFEAFRAGDRDRYEDVEAVGDLRRPRGVVSNNHHTTVAFKLEFFDLDPLFDTFYGREMTVESLSLKKPNTHYLDRALSDLDAESALYVGDSESDVVAANRAGLDSAFVRRRHTRDVDLSVTPTYEVDSLYDVADLVD</sequence>
<dbReference type="InterPro" id="IPR041492">
    <property type="entry name" value="HAD_2"/>
</dbReference>
<dbReference type="PANTHER" id="PTHR43434:SF1">
    <property type="entry name" value="PHOSPHOGLYCOLATE PHOSPHATASE"/>
    <property type="match status" value="1"/>
</dbReference>
<gene>
    <name evidence="2" type="ORF">SAMN04487948_104195</name>
</gene>
<dbReference type="Pfam" id="PF13419">
    <property type="entry name" value="HAD_2"/>
    <property type="match status" value="1"/>
</dbReference>
<evidence type="ECO:0000256" key="1">
    <source>
        <dbReference type="ARBA" id="ARBA00007958"/>
    </source>
</evidence>
<dbReference type="SFLD" id="SFLDS00003">
    <property type="entry name" value="Haloacid_Dehalogenase"/>
    <property type="match status" value="1"/>
</dbReference>
<dbReference type="SUPFAM" id="SSF56784">
    <property type="entry name" value="HAD-like"/>
    <property type="match status" value="1"/>
</dbReference>